<dbReference type="OrthoDB" id="1925334at2759"/>
<comment type="caution">
    <text evidence="4">The sequence shown here is derived from an EMBL/GenBank/DDBJ whole genome shotgun (WGS) entry which is preliminary data.</text>
</comment>
<dbReference type="Gene3D" id="3.30.710.10">
    <property type="entry name" value="Potassium Channel Kv1.1, Chain A"/>
    <property type="match status" value="1"/>
</dbReference>
<keyword evidence="1" id="KW-0880">Kelch repeat</keyword>
<keyword evidence="2" id="KW-0677">Repeat</keyword>
<feature type="domain" description="BTB" evidence="3">
    <location>
        <begin position="58"/>
        <end position="125"/>
    </location>
</feature>
<proteinExistence type="predicted"/>
<dbReference type="SMART" id="SM00612">
    <property type="entry name" value="Kelch"/>
    <property type="match status" value="4"/>
</dbReference>
<dbReference type="Pfam" id="PF00651">
    <property type="entry name" value="BTB"/>
    <property type="match status" value="1"/>
</dbReference>
<protein>
    <submittedName>
        <fullName evidence="4">Kelch-like protein 26</fullName>
    </submittedName>
</protein>
<evidence type="ECO:0000313" key="5">
    <source>
        <dbReference type="Proteomes" id="UP000242188"/>
    </source>
</evidence>
<dbReference type="SUPFAM" id="SSF117281">
    <property type="entry name" value="Kelch motif"/>
    <property type="match status" value="1"/>
</dbReference>
<accession>A0A210R625</accession>
<dbReference type="PANTHER" id="PTHR45632">
    <property type="entry name" value="LD33804P"/>
    <property type="match status" value="1"/>
</dbReference>
<dbReference type="Gene3D" id="1.25.40.420">
    <property type="match status" value="1"/>
</dbReference>
<dbReference type="SMART" id="SM00225">
    <property type="entry name" value="BTB"/>
    <property type="match status" value="1"/>
</dbReference>
<dbReference type="Pfam" id="PF07707">
    <property type="entry name" value="BACK"/>
    <property type="match status" value="1"/>
</dbReference>
<organism evidence="4 5">
    <name type="scientific">Mizuhopecten yessoensis</name>
    <name type="common">Japanese scallop</name>
    <name type="synonym">Patinopecten yessoensis</name>
    <dbReference type="NCBI Taxonomy" id="6573"/>
    <lineage>
        <taxon>Eukaryota</taxon>
        <taxon>Metazoa</taxon>
        <taxon>Spiralia</taxon>
        <taxon>Lophotrochozoa</taxon>
        <taxon>Mollusca</taxon>
        <taxon>Bivalvia</taxon>
        <taxon>Autobranchia</taxon>
        <taxon>Pteriomorphia</taxon>
        <taxon>Pectinida</taxon>
        <taxon>Pectinoidea</taxon>
        <taxon>Pectinidae</taxon>
        <taxon>Mizuhopecten</taxon>
    </lineage>
</organism>
<evidence type="ECO:0000256" key="2">
    <source>
        <dbReference type="ARBA" id="ARBA00022737"/>
    </source>
</evidence>
<dbReference type="Gene3D" id="2.120.10.80">
    <property type="entry name" value="Kelch-type beta propeller"/>
    <property type="match status" value="1"/>
</dbReference>
<dbReference type="Proteomes" id="UP000242188">
    <property type="component" value="Unassembled WGS sequence"/>
</dbReference>
<evidence type="ECO:0000256" key="1">
    <source>
        <dbReference type="ARBA" id="ARBA00022441"/>
    </source>
</evidence>
<dbReference type="InterPro" id="IPR006652">
    <property type="entry name" value="Kelch_1"/>
</dbReference>
<dbReference type="EMBL" id="NEDP02000186">
    <property type="protein sequence ID" value="OWF56482.1"/>
    <property type="molecule type" value="Genomic_DNA"/>
</dbReference>
<dbReference type="InterPro" id="IPR011705">
    <property type="entry name" value="BACK"/>
</dbReference>
<dbReference type="STRING" id="6573.A0A210R625"/>
<dbReference type="InterPro" id="IPR011333">
    <property type="entry name" value="SKP1/BTB/POZ_sf"/>
</dbReference>
<dbReference type="PIRSF" id="PIRSF037037">
    <property type="entry name" value="Kelch-like_protein_gigaxonin"/>
    <property type="match status" value="1"/>
</dbReference>
<dbReference type="FunFam" id="1.25.40.420:FF:000001">
    <property type="entry name" value="Kelch-like family member 12"/>
    <property type="match status" value="1"/>
</dbReference>
<dbReference type="SUPFAM" id="SSF54695">
    <property type="entry name" value="POZ domain"/>
    <property type="match status" value="1"/>
</dbReference>
<dbReference type="InterPro" id="IPR000210">
    <property type="entry name" value="BTB/POZ_dom"/>
</dbReference>
<evidence type="ECO:0000313" key="4">
    <source>
        <dbReference type="EMBL" id="OWF56482.1"/>
    </source>
</evidence>
<dbReference type="InterPro" id="IPR015915">
    <property type="entry name" value="Kelch-typ_b-propeller"/>
</dbReference>
<dbReference type="Pfam" id="PF24981">
    <property type="entry name" value="Beta-prop_ATRN-LZTR1"/>
    <property type="match status" value="1"/>
</dbReference>
<dbReference type="PANTHER" id="PTHR45632:SF3">
    <property type="entry name" value="KELCH-LIKE PROTEIN 32"/>
    <property type="match status" value="1"/>
</dbReference>
<evidence type="ECO:0000259" key="3">
    <source>
        <dbReference type="PROSITE" id="PS50097"/>
    </source>
</evidence>
<sequence>MPFSPKKHFVGTPHTNIPFGVRHELERERLLSMPMTAKNHLGKLADNLKDMREKGILCDYYLKAGSASLPVHKVVMAASSDYFLTMLTTNMRESRESEVNLKGVTACALTVIVEFAYTGILKLNMENVEEVLAGATHLQVNDAVKLCSRYIETSITPKNCVDVLNLAELFSLETTTRIAKKFILVNFENVAQSEQYQLLTQTQLSEMLQANSLKVISEYKLFELVLHWVNHMPGKREAFVPDLMKYVRLPLLSGEELVDKVSRVEIMKRNKNCLDLLTAAKDYHILTGKQPLNQTARTQVRSDSKSLVMCYGQCLEGYPINDSHRLTRVLLKDPIAPLYNPCVTVIDNFMYTCGGKYDNQASNEIATARCFRYDPRFDTWYELASMIEPRRDFAMVGLEGNLYAIGGQDENKMMSTVECYSIAQNEWDRKCSLLEQVYGHAAAVCEGKIYVTGGQVFSVTSKKAYLYNVVDDTWEERANMLYPRIHHVMEEVRGQLYCIGGSGHGGLIFPTITPTVESYNPQTNQWTLCKPHTSIVDSGSCVVHDKVYMVGGAFIDGITIYNPASDDLTLSHATILSGKACGILVHPHYV</sequence>
<dbReference type="InterPro" id="IPR056737">
    <property type="entry name" value="Beta-prop_ATRN-MKLN-like"/>
</dbReference>
<dbReference type="AlphaFoldDB" id="A0A210R625"/>
<dbReference type="SMART" id="SM00875">
    <property type="entry name" value="BACK"/>
    <property type="match status" value="1"/>
</dbReference>
<reference evidence="4 5" key="1">
    <citation type="journal article" date="2017" name="Nat. Ecol. Evol.">
        <title>Scallop genome provides insights into evolution of bilaterian karyotype and development.</title>
        <authorList>
            <person name="Wang S."/>
            <person name="Zhang J."/>
            <person name="Jiao W."/>
            <person name="Li J."/>
            <person name="Xun X."/>
            <person name="Sun Y."/>
            <person name="Guo X."/>
            <person name="Huan P."/>
            <person name="Dong B."/>
            <person name="Zhang L."/>
            <person name="Hu X."/>
            <person name="Sun X."/>
            <person name="Wang J."/>
            <person name="Zhao C."/>
            <person name="Wang Y."/>
            <person name="Wang D."/>
            <person name="Huang X."/>
            <person name="Wang R."/>
            <person name="Lv J."/>
            <person name="Li Y."/>
            <person name="Zhang Z."/>
            <person name="Liu B."/>
            <person name="Lu W."/>
            <person name="Hui Y."/>
            <person name="Liang J."/>
            <person name="Zhou Z."/>
            <person name="Hou R."/>
            <person name="Li X."/>
            <person name="Liu Y."/>
            <person name="Li H."/>
            <person name="Ning X."/>
            <person name="Lin Y."/>
            <person name="Zhao L."/>
            <person name="Xing Q."/>
            <person name="Dou J."/>
            <person name="Li Y."/>
            <person name="Mao J."/>
            <person name="Guo H."/>
            <person name="Dou H."/>
            <person name="Li T."/>
            <person name="Mu C."/>
            <person name="Jiang W."/>
            <person name="Fu Q."/>
            <person name="Fu X."/>
            <person name="Miao Y."/>
            <person name="Liu J."/>
            <person name="Yu Q."/>
            <person name="Li R."/>
            <person name="Liao H."/>
            <person name="Li X."/>
            <person name="Kong Y."/>
            <person name="Jiang Z."/>
            <person name="Chourrout D."/>
            <person name="Li R."/>
            <person name="Bao Z."/>
        </authorList>
    </citation>
    <scope>NUCLEOTIDE SEQUENCE [LARGE SCALE GENOMIC DNA]</scope>
    <source>
        <strain evidence="4 5">PY_sf001</strain>
    </source>
</reference>
<dbReference type="InterPro" id="IPR017096">
    <property type="entry name" value="BTB-kelch_protein"/>
</dbReference>
<keyword evidence="5" id="KW-1185">Reference proteome</keyword>
<name>A0A210R625_MIZYE</name>
<dbReference type="PROSITE" id="PS50097">
    <property type="entry name" value="BTB"/>
    <property type="match status" value="1"/>
</dbReference>
<gene>
    <name evidence="4" type="ORF">KP79_PYT25537</name>
</gene>